<proteinExistence type="inferred from homology"/>
<keyword evidence="6" id="KW-0812">Transmembrane</keyword>
<comment type="subcellular location">
    <subcellularLocation>
        <location evidence="2">Cell outer membrane</location>
    </subcellularLocation>
    <subcellularLocation>
        <location evidence="1">Cell surface</location>
    </subcellularLocation>
</comment>
<dbReference type="Pfam" id="PF05662">
    <property type="entry name" value="YadA_stalk"/>
    <property type="match status" value="1"/>
</dbReference>
<keyword evidence="16" id="KW-1185">Reference proteome</keyword>
<protein>
    <recommendedName>
        <fullName evidence="17">Trimeric autotransporter adhesin YadA-like C-terminal membrane anchor domain-containing protein</fullName>
    </recommendedName>
</protein>
<gene>
    <name evidence="15" type="ORF">VC03_04415</name>
</gene>
<evidence type="ECO:0000256" key="1">
    <source>
        <dbReference type="ARBA" id="ARBA00004241"/>
    </source>
</evidence>
<dbReference type="KEGG" id="sns:VC03_04415"/>
<dbReference type="Pfam" id="PF05658">
    <property type="entry name" value="YadA_head"/>
    <property type="match status" value="2"/>
</dbReference>
<evidence type="ECO:0000259" key="13">
    <source>
        <dbReference type="Pfam" id="PF05658"/>
    </source>
</evidence>
<evidence type="ECO:0000256" key="11">
    <source>
        <dbReference type="SAM" id="Coils"/>
    </source>
</evidence>
<dbReference type="Proteomes" id="UP000033103">
    <property type="component" value="Chromosome"/>
</dbReference>
<dbReference type="Gene3D" id="3.30.1300.30">
    <property type="entry name" value="GSPII I/J protein-like"/>
    <property type="match status" value="1"/>
</dbReference>
<dbReference type="OrthoDB" id="95342at2"/>
<feature type="domain" description="Trimeric autotransporter adhesin YadA-like C-terminal membrane anchor" evidence="12">
    <location>
        <begin position="411"/>
        <end position="468"/>
    </location>
</feature>
<sequence>MNKKILIISLISTIISYASESQQNIPRIENGYIYITETEYNKLNENSKKLYEKVGSEYRYKKNININYLNTEKNLEGVGSGITYGEGTVNQSKTSVAIGNKVKVRDNSSYSIGIGASVLVENGQNVAIGTEVYTNQYGVSIGYDNYAGNNAVSIGGAKVTENDSIGIGNNTFNSGMYSIALGSESINTTKGSVVIGPGAISYSKKSLEIDGNNIIDSTKKEELYKKYFDEIKKENEIVLKSKIREEYKKTNKAFTEKDVNQSLIEEVRKMASFKLYKEYSGYKINEEGERWIKRDQKADGFNTTIGFNSKTLGKYSTSLGAFSEAYNNSVSIGLASVATGENSVALGNFSEANERNTVSLGNDRIKRRITNLSEGINDFDAVNIRQLKAVSLKSDIALGGVSNAVAMANLPQVGGDRKFNLAASYGYYGGSHAVAVGFSGTNDKKNFTYKLSGAVNSKGNLAFGIGAGVMMGSVDNKDKRIEELTDEVKELRKENMDTKENVKKQNMKIQKLEEIINKLMNK</sequence>
<evidence type="ECO:0000256" key="9">
    <source>
        <dbReference type="ARBA" id="ARBA00023136"/>
    </source>
</evidence>
<evidence type="ECO:0000259" key="12">
    <source>
        <dbReference type="Pfam" id="PF03895"/>
    </source>
</evidence>
<evidence type="ECO:0000256" key="4">
    <source>
        <dbReference type="ARBA" id="ARBA00022448"/>
    </source>
</evidence>
<dbReference type="Gene3D" id="2.150.10.10">
    <property type="entry name" value="Serralysin-like metalloprotease, C-terminal"/>
    <property type="match status" value="3"/>
</dbReference>
<organism evidence="15 16">
    <name type="scientific">Sneathia vaginalis</name>
    <dbReference type="NCBI Taxonomy" id="187101"/>
    <lineage>
        <taxon>Bacteria</taxon>
        <taxon>Fusobacteriati</taxon>
        <taxon>Fusobacteriota</taxon>
        <taxon>Fusobacteriia</taxon>
        <taxon>Fusobacteriales</taxon>
        <taxon>Leptotrichiaceae</taxon>
        <taxon>Sneathia</taxon>
    </lineage>
</organism>
<dbReference type="InterPro" id="IPR045584">
    <property type="entry name" value="Pilin-like"/>
</dbReference>
<keyword evidence="10" id="KW-0998">Cell outer membrane</keyword>
<feature type="coiled-coil region" evidence="11">
    <location>
        <begin position="474"/>
        <end position="522"/>
    </location>
</feature>
<keyword evidence="11" id="KW-0175">Coiled coil</keyword>
<keyword evidence="9" id="KW-0472">Membrane</keyword>
<dbReference type="PATRIC" id="fig|1069640.6.peg.872"/>
<dbReference type="EMBL" id="CP011280">
    <property type="protein sequence ID" value="AKC95737.1"/>
    <property type="molecule type" value="Genomic_DNA"/>
</dbReference>
<evidence type="ECO:0008006" key="17">
    <source>
        <dbReference type="Google" id="ProtNLM"/>
    </source>
</evidence>
<evidence type="ECO:0000256" key="5">
    <source>
        <dbReference type="ARBA" id="ARBA00022452"/>
    </source>
</evidence>
<reference evidence="15 16" key="1">
    <citation type="journal article" date="2012" name="BMC Genomics">
        <title>Genomic sequence analysis and characterization of Sneathia amnii sp. nov.</title>
        <authorList>
            <consortium name="Vaginal Microbiome Consortium (additional members)"/>
            <person name="Harwich M.D.Jr."/>
            <person name="Serrano M.G."/>
            <person name="Fettweis J.M."/>
            <person name="Alves J.M."/>
            <person name="Reimers M.A."/>
            <person name="Buck G.A."/>
            <person name="Jefferson K.K."/>
        </authorList>
    </citation>
    <scope>NUCLEOTIDE SEQUENCE [LARGE SCALE GENOMIC DNA]</scope>
    <source>
        <strain evidence="15 16">SN35</strain>
    </source>
</reference>
<feature type="domain" description="Trimeric autotransporter adhesin YadA-like head" evidence="13">
    <location>
        <begin position="328"/>
        <end position="350"/>
    </location>
</feature>
<evidence type="ECO:0000256" key="6">
    <source>
        <dbReference type="ARBA" id="ARBA00022692"/>
    </source>
</evidence>
<comment type="similarity">
    <text evidence="3">Belongs to the autotransporter-2 (AT-2) (TC 1.B.40) family.</text>
</comment>
<dbReference type="AlphaFoldDB" id="A0A0E3ZCK7"/>
<dbReference type="STRING" id="187101.VC03_04415"/>
<evidence type="ECO:0000256" key="8">
    <source>
        <dbReference type="ARBA" id="ARBA00022927"/>
    </source>
</evidence>
<dbReference type="SUPFAM" id="SSF54523">
    <property type="entry name" value="Pili subunits"/>
    <property type="match status" value="1"/>
</dbReference>
<evidence type="ECO:0000256" key="3">
    <source>
        <dbReference type="ARBA" id="ARBA00005848"/>
    </source>
</evidence>
<evidence type="ECO:0000256" key="7">
    <source>
        <dbReference type="ARBA" id="ARBA00022729"/>
    </source>
</evidence>
<evidence type="ECO:0000313" key="15">
    <source>
        <dbReference type="EMBL" id="AKC95737.1"/>
    </source>
</evidence>
<dbReference type="GO" id="GO:0015031">
    <property type="term" value="P:protein transport"/>
    <property type="evidence" value="ECO:0007669"/>
    <property type="project" value="UniProtKB-KW"/>
</dbReference>
<accession>A0A0E3ZCK7</accession>
<keyword evidence="8" id="KW-0653">Protein transport</keyword>
<dbReference type="GO" id="GO:0009279">
    <property type="term" value="C:cell outer membrane"/>
    <property type="evidence" value="ECO:0007669"/>
    <property type="project" value="UniProtKB-SubCell"/>
</dbReference>
<keyword evidence="7" id="KW-0732">Signal</keyword>
<evidence type="ECO:0000256" key="10">
    <source>
        <dbReference type="ARBA" id="ARBA00023237"/>
    </source>
</evidence>
<keyword evidence="4" id="KW-0813">Transport</keyword>
<feature type="domain" description="Trimeric autotransporter adhesin YadA-like stalk" evidence="14">
    <location>
        <begin position="368"/>
        <end position="404"/>
    </location>
</feature>
<dbReference type="HOGENOM" id="CLU_521662_0_0_0"/>
<feature type="domain" description="Trimeric autotransporter adhesin YadA-like head" evidence="13">
    <location>
        <begin position="163"/>
        <end position="185"/>
    </location>
</feature>
<dbReference type="InterPro" id="IPR008635">
    <property type="entry name" value="Coiled_stalk_dom"/>
</dbReference>
<dbReference type="InterPro" id="IPR008640">
    <property type="entry name" value="Adhesin_Head_dom"/>
</dbReference>
<evidence type="ECO:0000256" key="2">
    <source>
        <dbReference type="ARBA" id="ARBA00004442"/>
    </source>
</evidence>
<dbReference type="Pfam" id="PF03895">
    <property type="entry name" value="YadA_anchor"/>
    <property type="match status" value="1"/>
</dbReference>
<evidence type="ECO:0000259" key="14">
    <source>
        <dbReference type="Pfam" id="PF05662"/>
    </source>
</evidence>
<dbReference type="SUPFAM" id="SSF101967">
    <property type="entry name" value="Adhesin YadA, collagen-binding domain"/>
    <property type="match status" value="2"/>
</dbReference>
<name>A0A0E3ZCK7_9FUSO</name>
<dbReference type="RefSeq" id="WP_046328842.1">
    <property type="nucleotide sequence ID" value="NZ_CP011280.1"/>
</dbReference>
<dbReference type="InterPro" id="IPR005594">
    <property type="entry name" value="YadA_C"/>
</dbReference>
<dbReference type="GO" id="GO:0009986">
    <property type="term" value="C:cell surface"/>
    <property type="evidence" value="ECO:0007669"/>
    <property type="project" value="UniProtKB-SubCell"/>
</dbReference>
<dbReference type="InterPro" id="IPR011049">
    <property type="entry name" value="Serralysin-like_metalloprot_C"/>
</dbReference>
<evidence type="ECO:0000313" key="16">
    <source>
        <dbReference type="Proteomes" id="UP000033103"/>
    </source>
</evidence>
<keyword evidence="5" id="KW-1134">Transmembrane beta strand</keyword>